<proteinExistence type="predicted"/>
<evidence type="ECO:0000256" key="1">
    <source>
        <dbReference type="SAM" id="MobiDB-lite"/>
    </source>
</evidence>
<feature type="transmembrane region" description="Helical" evidence="2">
    <location>
        <begin position="766"/>
        <end position="789"/>
    </location>
</feature>
<sequence length="799" mass="83182">MTVLSTLPMSTHSDPIARASDAPTHGTTMPLPNLLPATSAPRGRKAHDMLSRTSSLLPRSPLCRTRLVAAGAFSTFAAFAALGAFAPALSHASSLGDGVRALGAGTNLQRSIALADLGITAPIVLSGDASQDFYLPVPKGLPLADASIAFDGRYLKGERGAASVVLSIDGQPMTSQSLPDGDGPLQRNLSVSPRARDSGFVRFSVNWHSRTGDYRCEPDRSLANSVTITPQTRLTYRIDQKSVSSLDDAWGTLPGAPSLLVASKTLGQDAFDSAWRIGVALERSGKRVVVRALPAVGDVVDTRGINVPAGLAGVPAFAALRDNSATHKLANDAELGALLAVNAASVSGDVVVADAAMRARLAAAFDALQGQLASDADAAEAFKTWRAQRAPLANDALAAKQIRLLSMGNQSVIAVAGDAGAQAAGLFDNSLRRLLLSNNITAPIARTPDIADKQVVRLSSLGGSSDSFDVLARGDWTVSFPLGAVASDGRMPGEISLYLSAAPGPAASKPVATVFWNGILLAAKQLDANGRPEQLKARVPGYVLGVNNTLRVSVQRQPYSANCDEIPQAYPVNVLPAASYIRPGKAEPDGTFVGLLPLMAGNPQLIVPDRYLQDAPANIRRVIGIAAASGLAPSRTELTVAAGGKSVKPSKPFVAMEVSVDGAKPTVSVSDRKRLEIGGKDAKWLDITGLNNLSTAEVVRGGGEDGLLWYAVGESKADVGEPFLLNRGNLAIIGPAGPVAWIDSSNPDASQPPGAGESAFYEWRRYVSWGVPAIAIALLVMLLVLVLALRAGRKKQSGH</sequence>
<evidence type="ECO:0008006" key="5">
    <source>
        <dbReference type="Google" id="ProtNLM"/>
    </source>
</evidence>
<feature type="region of interest" description="Disordered" evidence="1">
    <location>
        <begin position="1"/>
        <end position="52"/>
    </location>
</feature>
<protein>
    <recommendedName>
        <fullName evidence="5">Cyclic di-GMP-binding protein</fullName>
    </recommendedName>
</protein>
<name>A0AAJ5D192_PANPU</name>
<evidence type="ECO:0000313" key="3">
    <source>
        <dbReference type="EMBL" id="SUA91536.1"/>
    </source>
</evidence>
<accession>A0AAJ5D192</accession>
<evidence type="ECO:0000313" key="4">
    <source>
        <dbReference type="Proteomes" id="UP000254589"/>
    </source>
</evidence>
<gene>
    <name evidence="3" type="ORF">NCTC13159_03042</name>
</gene>
<keyword evidence="2" id="KW-0812">Transmembrane</keyword>
<evidence type="ECO:0000256" key="2">
    <source>
        <dbReference type="SAM" id="Phobius"/>
    </source>
</evidence>
<feature type="compositionally biased region" description="Polar residues" evidence="1">
    <location>
        <begin position="1"/>
        <end position="13"/>
    </location>
</feature>
<organism evidence="3 4">
    <name type="scientific">Pandoraea pulmonicola</name>
    <dbReference type="NCBI Taxonomy" id="93221"/>
    <lineage>
        <taxon>Bacteria</taxon>
        <taxon>Pseudomonadati</taxon>
        <taxon>Pseudomonadota</taxon>
        <taxon>Betaproteobacteria</taxon>
        <taxon>Burkholderiales</taxon>
        <taxon>Burkholderiaceae</taxon>
        <taxon>Pandoraea</taxon>
    </lineage>
</organism>
<reference evidence="3 4" key="1">
    <citation type="submission" date="2018-06" db="EMBL/GenBank/DDBJ databases">
        <authorList>
            <consortium name="Pathogen Informatics"/>
            <person name="Doyle S."/>
        </authorList>
    </citation>
    <scope>NUCLEOTIDE SEQUENCE [LARGE SCALE GENOMIC DNA]</scope>
    <source>
        <strain evidence="3 4">NCTC13159</strain>
    </source>
</reference>
<keyword evidence="2" id="KW-1133">Transmembrane helix</keyword>
<feature type="transmembrane region" description="Helical" evidence="2">
    <location>
        <begin position="67"/>
        <end position="89"/>
    </location>
</feature>
<dbReference type="EMBL" id="UGSJ01000001">
    <property type="protein sequence ID" value="SUA91536.1"/>
    <property type="molecule type" value="Genomic_DNA"/>
</dbReference>
<keyword evidence="2" id="KW-0472">Membrane</keyword>
<comment type="caution">
    <text evidence="3">The sequence shown here is derived from an EMBL/GenBank/DDBJ whole genome shotgun (WGS) entry which is preliminary data.</text>
</comment>
<dbReference type="Gene3D" id="2.60.120.260">
    <property type="entry name" value="Galactose-binding domain-like"/>
    <property type="match status" value="1"/>
</dbReference>
<dbReference type="Proteomes" id="UP000254589">
    <property type="component" value="Unassembled WGS sequence"/>
</dbReference>
<dbReference type="AlphaFoldDB" id="A0AAJ5D192"/>